<organism evidence="2 3">
    <name type="scientific">Streptomyces inusitatus</name>
    <dbReference type="NCBI Taxonomy" id="68221"/>
    <lineage>
        <taxon>Bacteria</taxon>
        <taxon>Bacillati</taxon>
        <taxon>Actinomycetota</taxon>
        <taxon>Actinomycetes</taxon>
        <taxon>Kitasatosporales</taxon>
        <taxon>Streptomycetaceae</taxon>
        <taxon>Streptomyces</taxon>
    </lineage>
</organism>
<dbReference type="EMBL" id="BMWG01000022">
    <property type="protein sequence ID" value="GGZ53055.1"/>
    <property type="molecule type" value="Genomic_DNA"/>
</dbReference>
<accession>A0A918QIN9</accession>
<dbReference type="AlphaFoldDB" id="A0A918QIN9"/>
<evidence type="ECO:0000256" key="1">
    <source>
        <dbReference type="SAM" id="MobiDB-lite"/>
    </source>
</evidence>
<keyword evidence="3" id="KW-1185">Reference proteome</keyword>
<protein>
    <submittedName>
        <fullName evidence="2">Uncharacterized protein</fullName>
    </submittedName>
</protein>
<feature type="compositionally biased region" description="Basic and acidic residues" evidence="1">
    <location>
        <begin position="51"/>
        <end position="69"/>
    </location>
</feature>
<sequence length="86" mass="9460">MGIREPEPEGFPVVVDAVFADTDTLQSGERGEERGRAAPVREGLFRLRCRVRPDGDRPDGHRPDGDRPRAYSGVCRRARVSRAGGS</sequence>
<evidence type="ECO:0000313" key="2">
    <source>
        <dbReference type="EMBL" id="GGZ53055.1"/>
    </source>
</evidence>
<feature type="region of interest" description="Disordered" evidence="1">
    <location>
        <begin position="49"/>
        <end position="86"/>
    </location>
</feature>
<proteinExistence type="predicted"/>
<comment type="caution">
    <text evidence="2">The sequence shown here is derived from an EMBL/GenBank/DDBJ whole genome shotgun (WGS) entry which is preliminary data.</text>
</comment>
<reference evidence="2" key="2">
    <citation type="submission" date="2020-09" db="EMBL/GenBank/DDBJ databases">
        <authorList>
            <person name="Sun Q."/>
            <person name="Ohkuma M."/>
        </authorList>
    </citation>
    <scope>NUCLEOTIDE SEQUENCE</scope>
    <source>
        <strain evidence="2">JCM 4988</strain>
    </source>
</reference>
<dbReference type="Proteomes" id="UP000630936">
    <property type="component" value="Unassembled WGS sequence"/>
</dbReference>
<reference evidence="2" key="1">
    <citation type="journal article" date="2014" name="Int. J. Syst. Evol. Microbiol.">
        <title>Complete genome sequence of Corynebacterium casei LMG S-19264T (=DSM 44701T), isolated from a smear-ripened cheese.</title>
        <authorList>
            <consortium name="US DOE Joint Genome Institute (JGI-PGF)"/>
            <person name="Walter F."/>
            <person name="Albersmeier A."/>
            <person name="Kalinowski J."/>
            <person name="Ruckert C."/>
        </authorList>
    </citation>
    <scope>NUCLEOTIDE SEQUENCE</scope>
    <source>
        <strain evidence="2">JCM 4988</strain>
    </source>
</reference>
<evidence type="ECO:0000313" key="3">
    <source>
        <dbReference type="Proteomes" id="UP000630936"/>
    </source>
</evidence>
<name>A0A918QIN9_9ACTN</name>
<gene>
    <name evidence="2" type="ORF">GCM10010387_54040</name>
</gene>